<evidence type="ECO:0000313" key="2">
    <source>
        <dbReference type="EMBL" id="CDH93253.1"/>
    </source>
</evidence>
<dbReference type="InParanoid" id="U4PET7"/>
<dbReference type="EMBL" id="BX284605">
    <property type="protein sequence ID" value="CDH93253.1"/>
    <property type="molecule type" value="Genomic_DNA"/>
</dbReference>
<dbReference type="PeptideAtlas" id="U4PET7"/>
<dbReference type="KEGG" id="cel:CELE_Y50D4A.10"/>
<protein>
    <submittedName>
        <fullName evidence="2">Plectrovirus-related protein</fullName>
    </submittedName>
</protein>
<dbReference type="HOGENOM" id="CLU_3108397_0_0_1"/>
<dbReference type="AGR" id="WB:WBGene00235315"/>
<name>U4PET7_CAEEL</name>
<reference evidence="2 3" key="1">
    <citation type="journal article" date="1998" name="Science">
        <title>Genome sequence of the nematode C. elegans: a platform for investigating biology.</title>
        <authorList>
            <consortium name="The C. elegans sequencing consortium"/>
            <person name="Sulson J.E."/>
            <person name="Waterston R."/>
        </authorList>
    </citation>
    <scope>NUCLEOTIDE SEQUENCE [LARGE SCALE GENOMIC DNA]</scope>
    <source>
        <strain evidence="2 3">Bristol N2</strain>
    </source>
</reference>
<dbReference type="Proteomes" id="UP000001940">
    <property type="component" value="Chromosome V"/>
</dbReference>
<evidence type="ECO:0000313" key="4">
    <source>
        <dbReference type="WormBase" id="Y50D4A.10"/>
    </source>
</evidence>
<keyword evidence="5" id="KW-1267">Proteomics identification</keyword>
<dbReference type="RefSeq" id="NP_001294763.1">
    <property type="nucleotide sequence ID" value="NM_001307834.1"/>
</dbReference>
<dbReference type="FunCoup" id="U4PET7">
    <property type="interactions" value="1"/>
</dbReference>
<dbReference type="WormBase" id="Y50D4A.10">
    <property type="protein sequence ID" value="CE48691"/>
    <property type="gene ID" value="WBGene00235315"/>
</dbReference>
<evidence type="ECO:0000313" key="3">
    <source>
        <dbReference type="Proteomes" id="UP000001940"/>
    </source>
</evidence>
<feature type="transmembrane region" description="Helical" evidence="1">
    <location>
        <begin position="6"/>
        <end position="28"/>
    </location>
</feature>
<dbReference type="AlphaFoldDB" id="U4PET7"/>
<keyword evidence="1" id="KW-1133">Transmembrane helix</keyword>
<dbReference type="OrthoDB" id="5788271at2759"/>
<proteinExistence type="evidence at protein level"/>
<accession>U4PET7</accession>
<sequence length="51" mass="6127">MWSPWLIVIYTLMCLVVIFFLLSIVYFINADRKRRKLIEDSIVNHQKATEV</sequence>
<dbReference type="CTD" id="24105132"/>
<keyword evidence="1" id="KW-0472">Membrane</keyword>
<dbReference type="SMR" id="U4PET7"/>
<dbReference type="GeneID" id="24105132"/>
<dbReference type="eggNOG" id="ENOG502TGD5">
    <property type="taxonomic scope" value="Eukaryota"/>
</dbReference>
<evidence type="ECO:0000256" key="1">
    <source>
        <dbReference type="SAM" id="Phobius"/>
    </source>
</evidence>
<organism evidence="2 3">
    <name type="scientific">Caenorhabditis elegans</name>
    <dbReference type="NCBI Taxonomy" id="6239"/>
    <lineage>
        <taxon>Eukaryota</taxon>
        <taxon>Metazoa</taxon>
        <taxon>Ecdysozoa</taxon>
        <taxon>Nematoda</taxon>
        <taxon>Chromadorea</taxon>
        <taxon>Rhabditida</taxon>
        <taxon>Rhabditina</taxon>
        <taxon>Rhabditomorpha</taxon>
        <taxon>Rhabditoidea</taxon>
        <taxon>Rhabditidae</taxon>
        <taxon>Peloderinae</taxon>
        <taxon>Caenorhabditis</taxon>
    </lineage>
</organism>
<dbReference type="PaxDb" id="6239-Y50D4A.10"/>
<evidence type="ECO:0007829" key="5">
    <source>
        <dbReference type="PeptideAtlas" id="U4PET7"/>
    </source>
</evidence>
<dbReference type="Bgee" id="WBGene00235315">
    <property type="expression patterns" value="Expressed in pharyngeal muscle cell (C elegans) and 2 other cell types or tissues"/>
</dbReference>
<keyword evidence="1" id="KW-0812">Transmembrane</keyword>
<keyword evidence="3" id="KW-1185">Reference proteome</keyword>
<dbReference type="OMA" id="YFINADR"/>
<gene>
    <name evidence="2" type="ORF">CELE_Y50D4A.10</name>
    <name evidence="2 4" type="ORF">Y50D4A.10</name>
</gene>